<evidence type="ECO:0000256" key="1">
    <source>
        <dbReference type="SAM" id="SignalP"/>
    </source>
</evidence>
<dbReference type="InterPro" id="IPR010496">
    <property type="entry name" value="AL/BT2_dom"/>
</dbReference>
<feature type="domain" description="3-keto-alpha-glucoside-1,2-lyase/3-keto-2-hydroxy-glucal hydratase" evidence="2">
    <location>
        <begin position="54"/>
        <end position="262"/>
    </location>
</feature>
<keyword evidence="1" id="KW-0732">Signal</keyword>
<evidence type="ECO:0000313" key="4">
    <source>
        <dbReference type="Proteomes" id="UP000244168"/>
    </source>
</evidence>
<dbReference type="EMBL" id="QAOQ01000001">
    <property type="protein sequence ID" value="PTR01134.1"/>
    <property type="molecule type" value="Genomic_DNA"/>
</dbReference>
<dbReference type="AlphaFoldDB" id="A0A2T5JFG3"/>
<dbReference type="GO" id="GO:0016787">
    <property type="term" value="F:hydrolase activity"/>
    <property type="evidence" value="ECO:0007669"/>
    <property type="project" value="InterPro"/>
</dbReference>
<feature type="signal peptide" evidence="1">
    <location>
        <begin position="1"/>
        <end position="40"/>
    </location>
</feature>
<sequence>MPDSRATIYKPKTLTAIMKITRSLTLALLLAASGIGAANAQQPNILTKQEKTEGFKMLWDGKTGNGWRGIFKDQFPAKGWTIKNGILTIQASNGHEEGLGGDIVTRKEYKAFILKFDFKLTEGANSGVKYFVTEKEKTELSGIGLEYQVLDDERHPDAKLGRDGDRKLASLYDLIPSNKPASVIKPIGEWNTGEIRVYPNNHVEHWLNGVKVLEYERGSKKFEDLVAISKFQKWENFGIAPQGHILLQDHGNTVSYRNIKIKELN</sequence>
<name>A0A2T5JFG3_9SPHI</name>
<evidence type="ECO:0000313" key="3">
    <source>
        <dbReference type="EMBL" id="PTR01134.1"/>
    </source>
</evidence>
<accession>A0A2T5JFG3</accession>
<keyword evidence="4" id="KW-1185">Reference proteome</keyword>
<dbReference type="Proteomes" id="UP000244168">
    <property type="component" value="Unassembled WGS sequence"/>
</dbReference>
<organism evidence="3 4">
    <name type="scientific">Mucilaginibacter yixingensis</name>
    <dbReference type="NCBI Taxonomy" id="1295612"/>
    <lineage>
        <taxon>Bacteria</taxon>
        <taxon>Pseudomonadati</taxon>
        <taxon>Bacteroidota</taxon>
        <taxon>Sphingobacteriia</taxon>
        <taxon>Sphingobacteriales</taxon>
        <taxon>Sphingobacteriaceae</taxon>
        <taxon>Mucilaginibacter</taxon>
    </lineage>
</organism>
<dbReference type="Gene3D" id="2.60.120.560">
    <property type="entry name" value="Exo-inulinase, domain 1"/>
    <property type="match status" value="1"/>
</dbReference>
<dbReference type="Pfam" id="PF06439">
    <property type="entry name" value="3keto-disac_hyd"/>
    <property type="match status" value="1"/>
</dbReference>
<evidence type="ECO:0000259" key="2">
    <source>
        <dbReference type="Pfam" id="PF06439"/>
    </source>
</evidence>
<proteinExistence type="predicted"/>
<feature type="chain" id="PRO_5015712310" evidence="1">
    <location>
        <begin position="41"/>
        <end position="265"/>
    </location>
</feature>
<gene>
    <name evidence="3" type="ORF">C8P68_101367</name>
</gene>
<protein>
    <submittedName>
        <fullName evidence="3">Uncharacterized protein DUF1080</fullName>
    </submittedName>
</protein>
<reference evidence="3 4" key="1">
    <citation type="submission" date="2018-04" db="EMBL/GenBank/DDBJ databases">
        <title>Genomic Encyclopedia of Archaeal and Bacterial Type Strains, Phase II (KMG-II): from individual species to whole genera.</title>
        <authorList>
            <person name="Goeker M."/>
        </authorList>
    </citation>
    <scope>NUCLEOTIDE SEQUENCE [LARGE SCALE GENOMIC DNA]</scope>
    <source>
        <strain evidence="3 4">DSM 26809</strain>
    </source>
</reference>
<comment type="caution">
    <text evidence="3">The sequence shown here is derived from an EMBL/GenBank/DDBJ whole genome shotgun (WGS) entry which is preliminary data.</text>
</comment>